<keyword evidence="5 9" id="KW-0010">Activator</keyword>
<reference evidence="12" key="1">
    <citation type="submission" date="2022-07" db="EMBL/GenBank/DDBJ databases">
        <title>Fungi with potential for degradation of polypropylene.</title>
        <authorList>
            <person name="Gostincar C."/>
        </authorList>
    </citation>
    <scope>NUCLEOTIDE SEQUENCE</scope>
    <source>
        <strain evidence="12">EXF-13308</strain>
    </source>
</reference>
<evidence type="ECO:0000313" key="13">
    <source>
        <dbReference type="Proteomes" id="UP001174694"/>
    </source>
</evidence>
<dbReference type="GO" id="GO:0003712">
    <property type="term" value="F:transcription coregulator activity"/>
    <property type="evidence" value="ECO:0007669"/>
    <property type="project" value="UniProtKB-UniRule"/>
</dbReference>
<dbReference type="GO" id="GO:0016592">
    <property type="term" value="C:mediator complex"/>
    <property type="evidence" value="ECO:0007669"/>
    <property type="project" value="UniProtKB-UniRule"/>
</dbReference>
<accession>A0AA38RST3</accession>
<evidence type="ECO:0000256" key="3">
    <source>
        <dbReference type="ARBA" id="ARBA00019619"/>
    </source>
</evidence>
<dbReference type="InterPro" id="IPR055122">
    <property type="entry name" value="Med14_N"/>
</dbReference>
<evidence type="ECO:0000256" key="6">
    <source>
        <dbReference type="ARBA" id="ARBA00023163"/>
    </source>
</evidence>
<evidence type="ECO:0000256" key="10">
    <source>
        <dbReference type="SAM" id="MobiDB-lite"/>
    </source>
</evidence>
<evidence type="ECO:0000313" key="12">
    <source>
        <dbReference type="EMBL" id="KAJ9157473.1"/>
    </source>
</evidence>
<keyword evidence="6 9" id="KW-0804">Transcription</keyword>
<evidence type="ECO:0000256" key="2">
    <source>
        <dbReference type="ARBA" id="ARBA00007813"/>
    </source>
</evidence>
<dbReference type="InterPro" id="IPR013947">
    <property type="entry name" value="Mediator_Med14"/>
</dbReference>
<evidence type="ECO:0000256" key="5">
    <source>
        <dbReference type="ARBA" id="ARBA00023159"/>
    </source>
</evidence>
<evidence type="ECO:0000256" key="1">
    <source>
        <dbReference type="ARBA" id="ARBA00004123"/>
    </source>
</evidence>
<dbReference type="Pfam" id="PF08638">
    <property type="entry name" value="Med14"/>
    <property type="match status" value="1"/>
</dbReference>
<evidence type="ECO:0000256" key="7">
    <source>
        <dbReference type="ARBA" id="ARBA00023242"/>
    </source>
</evidence>
<evidence type="ECO:0000256" key="9">
    <source>
        <dbReference type="RuleBase" id="RU365082"/>
    </source>
</evidence>
<feature type="domain" description="Mediator complex subunit MED14 N-terminal" evidence="11">
    <location>
        <begin position="87"/>
        <end position="299"/>
    </location>
</feature>
<dbReference type="GO" id="GO:0070847">
    <property type="term" value="C:core mediator complex"/>
    <property type="evidence" value="ECO:0007669"/>
    <property type="project" value="TreeGrafter"/>
</dbReference>
<proteinExistence type="inferred from homology"/>
<dbReference type="AlphaFoldDB" id="A0AA38RST3"/>
<comment type="function">
    <text evidence="9">Component of the Mediator complex, a coactivator involved in the regulated transcription of nearly all RNA polymerase II-dependent genes. Mediator functions as a bridge to convey information from gene-specific regulatory proteins to the basal RNA polymerase II transcription machinery. Mediator is recruited to promoters by direct interactions with regulatory proteins and serves as a scaffold for the assembly of a functional preinitiation complex with RNA polymerase II and the general transcription factors.</text>
</comment>
<dbReference type="Proteomes" id="UP001174694">
    <property type="component" value="Unassembled WGS sequence"/>
</dbReference>
<organism evidence="12 13">
    <name type="scientific">Pleurostoma richardsiae</name>
    <dbReference type="NCBI Taxonomy" id="41990"/>
    <lineage>
        <taxon>Eukaryota</taxon>
        <taxon>Fungi</taxon>
        <taxon>Dikarya</taxon>
        <taxon>Ascomycota</taxon>
        <taxon>Pezizomycotina</taxon>
        <taxon>Sordariomycetes</taxon>
        <taxon>Sordariomycetidae</taxon>
        <taxon>Calosphaeriales</taxon>
        <taxon>Pleurostomataceae</taxon>
        <taxon>Pleurostoma</taxon>
    </lineage>
</organism>
<dbReference type="PANTHER" id="PTHR12809">
    <property type="entry name" value="MEDIATOR COMPLEX SUBUNIT"/>
    <property type="match status" value="1"/>
</dbReference>
<keyword evidence="4 9" id="KW-0805">Transcription regulation</keyword>
<comment type="caution">
    <text evidence="12">The sequence shown here is derived from an EMBL/GenBank/DDBJ whole genome shotgun (WGS) entry which is preliminary data.</text>
</comment>
<dbReference type="Pfam" id="PF26204">
    <property type="entry name" value="Med14_fung"/>
    <property type="match status" value="1"/>
</dbReference>
<dbReference type="GO" id="GO:0006357">
    <property type="term" value="P:regulation of transcription by RNA polymerase II"/>
    <property type="evidence" value="ECO:0007669"/>
    <property type="project" value="InterPro"/>
</dbReference>
<feature type="region of interest" description="Disordered" evidence="10">
    <location>
        <begin position="24"/>
        <end position="70"/>
    </location>
</feature>
<name>A0AA38RST3_9PEZI</name>
<sequence>MENGSHNGIHSNHDRVNGVNGAVSVKHEGSPEKGKATANSATLNGGYDGATETDHTQGKGSGGPVQLDKRSKMNDLPDELIHITENFIPLNFLLTRLAQKSHNMLQEKILQLALMPLPQPAVNGNSDSHTTSVDDNSPENLTKKASLLHFIQDMHAKWVKALVITEWSRKAELVSKLIDLKAHLNLQMRKYDEALDYIVDVKRNLAFARLPNPDLKTALQVLSTGEAPWMPEFNYIEPPPLTPEEQLKWIDNLNTLLSIRLSLDDHDKIPPQFEDYSIASGRVTFRVKGEFEVDLTIADEDFEKQFWFIDFRFLFSPAPNDLSEPLRAFLEAKVNEALGVDGLEGCYKLLHEFVLTHKINELRRQAIELSRGRWIDTIKVERLNRAISIQYWAARYPPNGAKSWVIIGVDSGRKPNSPPDPKSTSCLSLRWFRDNKEVKDVNISIGLEEMSVESILKRVIGRHVEHILSTIHDRLRTKPRFVKREAAMSLHVDRDEPMESYLAVQLTFSEKITAKIDPISGLFAMSPHSRMIIEGEARLNYRAKDPAEEGMNSIEGLRCVSATEELKRRGRSMGWSMARQPGKIDIKAIVHSGAGGNREPFQSLWFKREGWDPHWYLMISLSLSGDKWWLVELNDDQPDPQVKTYLQLPLTCSHPTLSDAFFANLSTFATGIMSQLIDVGMLRSKRIAYTTRPMPNRYLPSQVKIPALFVRLTDLLPSLASQAGKATKKPWATDYVRITFRGLERPSSNAARSDRRLGIIAEARLLVTDKQKFSLLRGAVDHDVAFFPRAGQFLLRLRTEVGRSIIDILANRLQAIDRLVDFVDAIRRRGKGVKCESVTLRKVVFTYGDPPPEDAAETSSATHETKSWRVVLDLARGNKVNVILEKGNPHLRILDMLGKLVNSSLGFESLPSCLDLTLPLLRGLDTLEDSWESVQNEGKGTVMIFHKSLEWLTVRFDLTNSGNTSRQLCLDIRLRPRGGEHWWWMTRIGPDKDADDEFSKALQAIWNGRGDGWRGLKTSAAASPSSGIEDLLLKTGDAIKTLATEGAPPTSTKGGASTGRPDVVVLDD</sequence>
<keyword evidence="13" id="KW-1185">Reference proteome</keyword>
<protein>
    <recommendedName>
        <fullName evidence="3 9">Mediator of RNA polymerase II transcription subunit 14</fullName>
    </recommendedName>
    <alternativeName>
        <fullName evidence="8 9">Mediator complex subunit 14</fullName>
    </alternativeName>
</protein>
<gene>
    <name evidence="12" type="ORF">NKR23_g553</name>
</gene>
<keyword evidence="7 9" id="KW-0539">Nucleus</keyword>
<evidence type="ECO:0000256" key="4">
    <source>
        <dbReference type="ARBA" id="ARBA00023015"/>
    </source>
</evidence>
<feature type="region of interest" description="Disordered" evidence="10">
    <location>
        <begin position="1043"/>
        <end position="1068"/>
    </location>
</feature>
<evidence type="ECO:0000256" key="8">
    <source>
        <dbReference type="ARBA" id="ARBA00032007"/>
    </source>
</evidence>
<dbReference type="PANTHER" id="PTHR12809:SF2">
    <property type="entry name" value="MEDIATOR OF RNA POLYMERASE II TRANSCRIPTION SUBUNIT 14"/>
    <property type="match status" value="1"/>
</dbReference>
<feature type="compositionally biased region" description="Basic and acidic residues" evidence="10">
    <location>
        <begin position="25"/>
        <end position="35"/>
    </location>
</feature>
<comment type="similarity">
    <text evidence="2 9">Belongs to the Mediator complex subunit 14 family.</text>
</comment>
<comment type="subcellular location">
    <subcellularLocation>
        <location evidence="1 9">Nucleus</location>
    </subcellularLocation>
</comment>
<dbReference type="EMBL" id="JANBVO010000001">
    <property type="protein sequence ID" value="KAJ9157473.1"/>
    <property type="molecule type" value="Genomic_DNA"/>
</dbReference>
<comment type="subunit">
    <text evidence="9">Component of the Mediator complex.</text>
</comment>
<evidence type="ECO:0000259" key="11">
    <source>
        <dbReference type="Pfam" id="PF08638"/>
    </source>
</evidence>